<feature type="domain" description="Protein kinase" evidence="2">
    <location>
        <begin position="1"/>
        <end position="176"/>
    </location>
</feature>
<organism evidence="3 4">
    <name type="scientific">Tulasnella calospora MUT 4182</name>
    <dbReference type="NCBI Taxonomy" id="1051891"/>
    <lineage>
        <taxon>Eukaryota</taxon>
        <taxon>Fungi</taxon>
        <taxon>Dikarya</taxon>
        <taxon>Basidiomycota</taxon>
        <taxon>Agaricomycotina</taxon>
        <taxon>Agaricomycetes</taxon>
        <taxon>Cantharellales</taxon>
        <taxon>Tulasnellaceae</taxon>
        <taxon>Tulasnella</taxon>
    </lineage>
</organism>
<feature type="non-terminal residue" evidence="3">
    <location>
        <position position="1"/>
    </location>
</feature>
<dbReference type="OrthoDB" id="2758211at2759"/>
<sequence length="176" mass="19325">GLEYLHRQQPPICHGDLKSLNILVSASYRAIITDFGSARILRENEDRNDRDKVSDATGAPARDESAGNTKITVVASGNQLTLTGSAWSLRWAAPEVALGELQSLASDIWAAGWICWEIMTNKVPFPELNSEGAIVLKVVEGQVPVAHEDTQLSQVIRLCSLMTDCWVFNPQNRPNV</sequence>
<dbReference type="Gene3D" id="1.10.510.10">
    <property type="entry name" value="Transferase(Phosphotransferase) domain 1"/>
    <property type="match status" value="1"/>
</dbReference>
<accession>A0A0C3L7L7</accession>
<keyword evidence="4" id="KW-1185">Reference proteome</keyword>
<reference evidence="4" key="2">
    <citation type="submission" date="2015-01" db="EMBL/GenBank/DDBJ databases">
        <title>Evolutionary Origins and Diversification of the Mycorrhizal Mutualists.</title>
        <authorList>
            <consortium name="DOE Joint Genome Institute"/>
            <consortium name="Mycorrhizal Genomics Consortium"/>
            <person name="Kohler A."/>
            <person name="Kuo A."/>
            <person name="Nagy L.G."/>
            <person name="Floudas D."/>
            <person name="Copeland A."/>
            <person name="Barry K.W."/>
            <person name="Cichocki N."/>
            <person name="Veneault-Fourrey C."/>
            <person name="LaButti K."/>
            <person name="Lindquist E.A."/>
            <person name="Lipzen A."/>
            <person name="Lundell T."/>
            <person name="Morin E."/>
            <person name="Murat C."/>
            <person name="Riley R."/>
            <person name="Ohm R."/>
            <person name="Sun H."/>
            <person name="Tunlid A."/>
            <person name="Henrissat B."/>
            <person name="Grigoriev I.V."/>
            <person name="Hibbett D.S."/>
            <person name="Martin F."/>
        </authorList>
    </citation>
    <scope>NUCLEOTIDE SEQUENCE [LARGE SCALE GENOMIC DNA]</scope>
    <source>
        <strain evidence="4">MUT 4182</strain>
    </source>
</reference>
<dbReference type="InterPro" id="IPR050167">
    <property type="entry name" value="Ser_Thr_protein_kinase"/>
</dbReference>
<dbReference type="SUPFAM" id="SSF56112">
    <property type="entry name" value="Protein kinase-like (PK-like)"/>
    <property type="match status" value="1"/>
</dbReference>
<dbReference type="GO" id="GO:0005737">
    <property type="term" value="C:cytoplasm"/>
    <property type="evidence" value="ECO:0007669"/>
    <property type="project" value="TreeGrafter"/>
</dbReference>
<dbReference type="Proteomes" id="UP000054248">
    <property type="component" value="Unassembled WGS sequence"/>
</dbReference>
<dbReference type="InterPro" id="IPR008271">
    <property type="entry name" value="Ser/Thr_kinase_AS"/>
</dbReference>
<dbReference type="GO" id="GO:0005524">
    <property type="term" value="F:ATP binding"/>
    <property type="evidence" value="ECO:0007669"/>
    <property type="project" value="InterPro"/>
</dbReference>
<dbReference type="InterPro" id="IPR011009">
    <property type="entry name" value="Kinase-like_dom_sf"/>
</dbReference>
<name>A0A0C3L7L7_9AGAM</name>
<dbReference type="AlphaFoldDB" id="A0A0C3L7L7"/>
<dbReference type="InterPro" id="IPR000719">
    <property type="entry name" value="Prot_kinase_dom"/>
</dbReference>
<gene>
    <name evidence="3" type="ORF">M407DRAFT_47517</name>
</gene>
<dbReference type="STRING" id="1051891.A0A0C3L7L7"/>
<protein>
    <recommendedName>
        <fullName evidence="2">Protein kinase domain-containing protein</fullName>
    </recommendedName>
</protein>
<dbReference type="EMBL" id="KN823375">
    <property type="protein sequence ID" value="KIO17502.1"/>
    <property type="molecule type" value="Genomic_DNA"/>
</dbReference>
<dbReference type="PANTHER" id="PTHR23257">
    <property type="entry name" value="SERINE-THREONINE PROTEIN KINASE"/>
    <property type="match status" value="1"/>
</dbReference>
<dbReference type="InterPro" id="IPR001245">
    <property type="entry name" value="Ser-Thr/Tyr_kinase_cat_dom"/>
</dbReference>
<evidence type="ECO:0000313" key="4">
    <source>
        <dbReference type="Proteomes" id="UP000054248"/>
    </source>
</evidence>
<evidence type="ECO:0000313" key="3">
    <source>
        <dbReference type="EMBL" id="KIO17502.1"/>
    </source>
</evidence>
<dbReference type="PROSITE" id="PS50011">
    <property type="entry name" value="PROTEIN_KINASE_DOM"/>
    <property type="match status" value="1"/>
</dbReference>
<dbReference type="Pfam" id="PF00069">
    <property type="entry name" value="Pkinase"/>
    <property type="match status" value="1"/>
</dbReference>
<feature type="region of interest" description="Disordered" evidence="1">
    <location>
        <begin position="46"/>
        <end position="67"/>
    </location>
</feature>
<evidence type="ECO:0000259" key="2">
    <source>
        <dbReference type="PROSITE" id="PS50011"/>
    </source>
</evidence>
<dbReference type="PROSITE" id="PS00108">
    <property type="entry name" value="PROTEIN_KINASE_ST"/>
    <property type="match status" value="1"/>
</dbReference>
<dbReference type="GO" id="GO:0007165">
    <property type="term" value="P:signal transduction"/>
    <property type="evidence" value="ECO:0007669"/>
    <property type="project" value="TreeGrafter"/>
</dbReference>
<proteinExistence type="predicted"/>
<dbReference type="HOGENOM" id="CLU_000288_7_18_1"/>
<evidence type="ECO:0000256" key="1">
    <source>
        <dbReference type="SAM" id="MobiDB-lite"/>
    </source>
</evidence>
<reference evidence="3 4" key="1">
    <citation type="submission" date="2014-04" db="EMBL/GenBank/DDBJ databases">
        <authorList>
            <consortium name="DOE Joint Genome Institute"/>
            <person name="Kuo A."/>
            <person name="Girlanda M."/>
            <person name="Perotto S."/>
            <person name="Kohler A."/>
            <person name="Nagy L.G."/>
            <person name="Floudas D."/>
            <person name="Copeland A."/>
            <person name="Barry K.W."/>
            <person name="Cichocki N."/>
            <person name="Veneault-Fourrey C."/>
            <person name="LaButti K."/>
            <person name="Lindquist E.A."/>
            <person name="Lipzen A."/>
            <person name="Lundell T."/>
            <person name="Morin E."/>
            <person name="Murat C."/>
            <person name="Sun H."/>
            <person name="Tunlid A."/>
            <person name="Henrissat B."/>
            <person name="Grigoriev I.V."/>
            <person name="Hibbett D.S."/>
            <person name="Martin F."/>
            <person name="Nordberg H.P."/>
            <person name="Cantor M.N."/>
            <person name="Hua S.X."/>
        </authorList>
    </citation>
    <scope>NUCLEOTIDE SEQUENCE [LARGE SCALE GENOMIC DNA]</scope>
    <source>
        <strain evidence="3 4">MUT 4182</strain>
    </source>
</reference>
<dbReference type="Pfam" id="PF07714">
    <property type="entry name" value="PK_Tyr_Ser-Thr"/>
    <property type="match status" value="1"/>
</dbReference>
<feature type="non-terminal residue" evidence="3">
    <location>
        <position position="176"/>
    </location>
</feature>
<dbReference type="GO" id="GO:0004672">
    <property type="term" value="F:protein kinase activity"/>
    <property type="evidence" value="ECO:0007669"/>
    <property type="project" value="InterPro"/>
</dbReference>